<evidence type="ECO:0000313" key="3">
    <source>
        <dbReference type="Proteomes" id="UP000680067"/>
    </source>
</evidence>
<organism evidence="2 3">
    <name type="scientific">Undibacterium luofuense</name>
    <dbReference type="NCBI Taxonomy" id="2828733"/>
    <lineage>
        <taxon>Bacteria</taxon>
        <taxon>Pseudomonadati</taxon>
        <taxon>Pseudomonadota</taxon>
        <taxon>Betaproteobacteria</taxon>
        <taxon>Burkholderiales</taxon>
        <taxon>Oxalobacteraceae</taxon>
        <taxon>Undibacterium</taxon>
    </lineage>
</organism>
<comment type="caution">
    <text evidence="2">The sequence shown here is derived from an EMBL/GenBank/DDBJ whole genome shotgun (WGS) entry which is preliminary data.</text>
</comment>
<dbReference type="RefSeq" id="WP_212686338.1">
    <property type="nucleotide sequence ID" value="NZ_JAGSPN010000001.1"/>
</dbReference>
<dbReference type="EMBL" id="JAGSPN010000001">
    <property type="protein sequence ID" value="MBR7780995.1"/>
    <property type="molecule type" value="Genomic_DNA"/>
</dbReference>
<gene>
    <name evidence="2" type="ORF">KDM89_02480</name>
</gene>
<protein>
    <submittedName>
        <fullName evidence="2">Uncharacterized protein</fullName>
    </submittedName>
</protein>
<feature type="region of interest" description="Disordered" evidence="1">
    <location>
        <begin position="92"/>
        <end position="113"/>
    </location>
</feature>
<name>A0A941DJH4_9BURK</name>
<dbReference type="Proteomes" id="UP000680067">
    <property type="component" value="Unassembled WGS sequence"/>
</dbReference>
<keyword evidence="3" id="KW-1185">Reference proteome</keyword>
<reference evidence="2" key="1">
    <citation type="submission" date="2021-04" db="EMBL/GenBank/DDBJ databases">
        <title>novel species isolated from subtropical streams in China.</title>
        <authorList>
            <person name="Lu H."/>
        </authorList>
    </citation>
    <scope>NUCLEOTIDE SEQUENCE</scope>
    <source>
        <strain evidence="2">LFS511W</strain>
    </source>
</reference>
<evidence type="ECO:0000313" key="2">
    <source>
        <dbReference type="EMBL" id="MBR7780995.1"/>
    </source>
</evidence>
<proteinExistence type="predicted"/>
<accession>A0A941DJH4</accession>
<evidence type="ECO:0000256" key="1">
    <source>
        <dbReference type="SAM" id="MobiDB-lite"/>
    </source>
</evidence>
<dbReference type="AlphaFoldDB" id="A0A941DJH4"/>
<sequence>MMLTKEFIFFIDVDGVSGVNEVIQIRCLLFFRNFRLIMQNSASAICGSPDFLPTTDRVLCRNPQNGQKTDKNRLKNDRWRGWYGGLADAVHRSRKDGGNGGPVLARRETEVNV</sequence>